<keyword evidence="1" id="KW-0378">Hydrolase</keyword>
<evidence type="ECO:0000256" key="2">
    <source>
        <dbReference type="SAM" id="MobiDB-lite"/>
    </source>
</evidence>
<dbReference type="KEGG" id="hae:halTADL_1832"/>
<feature type="region of interest" description="Disordered" evidence="2">
    <location>
        <begin position="66"/>
        <end position="86"/>
    </location>
</feature>
<dbReference type="PROSITE" id="PS51318">
    <property type="entry name" value="TAT"/>
    <property type="match status" value="1"/>
</dbReference>
<accession>A0A2H4Q2J9</accession>
<sequence>MGLTRRQLLASTGGGAILGAASYDAVVGDQAGPSTASTAVDATAGETTTAAIAAADVDVFLIGGQSNATGHGNSEESPQPPPGTAFEYVPHGGLEPLADPVGEARSGSAWPAFAERYWTTSGRHAVYVPASIGGTSVHPAANDNWWSQSGLLLYRAIGRLRSAIVNLKLAEITPNFGGMLWHQGETDAGAIDNEIIDPVDFRQAFETMIARYRQEVDDPQAPFYLFQLGRRSDGDTAGFQHVRRIQREVAASDPNAWLVFDDAVSFPESGKMGDRLHYNQDGLNEMGTGGGQRVAEIQGE</sequence>
<dbReference type="Pfam" id="PF03629">
    <property type="entry name" value="SASA"/>
    <property type="match status" value="1"/>
</dbReference>
<dbReference type="RefSeq" id="WP_089670639.1">
    <property type="nucleotide sequence ID" value="NZ_CP024845.1"/>
</dbReference>
<dbReference type="GeneID" id="35002618"/>
<dbReference type="PANTHER" id="PTHR31988">
    <property type="entry name" value="ESTERASE, PUTATIVE (DUF303)-RELATED"/>
    <property type="match status" value="1"/>
</dbReference>
<gene>
    <name evidence="4" type="ORF">SAMN05444271_101134</name>
</gene>
<protein>
    <recommendedName>
        <fullName evidence="3">Sialate O-acetylesterase domain-containing protein</fullName>
    </recommendedName>
</protein>
<evidence type="ECO:0000259" key="3">
    <source>
        <dbReference type="Pfam" id="PF03629"/>
    </source>
</evidence>
<dbReference type="AlphaFoldDB" id="A0A1H6R9K9"/>
<feature type="compositionally biased region" description="Polar residues" evidence="2">
    <location>
        <begin position="66"/>
        <end position="77"/>
    </location>
</feature>
<dbReference type="GO" id="GO:0016787">
    <property type="term" value="F:hydrolase activity"/>
    <property type="evidence" value="ECO:0007669"/>
    <property type="project" value="UniProtKB-KW"/>
</dbReference>
<name>A0A1H6R9K9_9EURY</name>
<organism evidence="4 5">
    <name type="scientific">Halohasta litchfieldiae</name>
    <dbReference type="NCBI Taxonomy" id="1073996"/>
    <lineage>
        <taxon>Archaea</taxon>
        <taxon>Methanobacteriati</taxon>
        <taxon>Methanobacteriota</taxon>
        <taxon>Stenosarchaea group</taxon>
        <taxon>Halobacteria</taxon>
        <taxon>Halobacteriales</taxon>
        <taxon>Haloferacaceae</taxon>
        <taxon>Halohasta</taxon>
    </lineage>
</organism>
<dbReference type="Proteomes" id="UP000198888">
    <property type="component" value="Unassembled WGS sequence"/>
</dbReference>
<dbReference type="InterPro" id="IPR036514">
    <property type="entry name" value="SGNH_hydro_sf"/>
</dbReference>
<dbReference type="OrthoDB" id="386212at2157"/>
<dbReference type="InterPro" id="IPR005181">
    <property type="entry name" value="SASA"/>
</dbReference>
<dbReference type="SUPFAM" id="SSF52266">
    <property type="entry name" value="SGNH hydrolase"/>
    <property type="match status" value="1"/>
</dbReference>
<evidence type="ECO:0000313" key="5">
    <source>
        <dbReference type="Proteomes" id="UP000198888"/>
    </source>
</evidence>
<proteinExistence type="predicted"/>
<dbReference type="PANTHER" id="PTHR31988:SF19">
    <property type="entry name" value="9-O-ACETYL-N-ACETYLNEURAMINIC ACID DEACETYLASE-RELATED"/>
    <property type="match status" value="1"/>
</dbReference>
<dbReference type="InterPro" id="IPR006311">
    <property type="entry name" value="TAT_signal"/>
</dbReference>
<dbReference type="EMBL" id="FNYR01000001">
    <property type="protein sequence ID" value="SEI48305.1"/>
    <property type="molecule type" value="Genomic_DNA"/>
</dbReference>
<evidence type="ECO:0000313" key="4">
    <source>
        <dbReference type="EMBL" id="SEI48305.1"/>
    </source>
</evidence>
<feature type="domain" description="Sialate O-acetylesterase" evidence="3">
    <location>
        <begin position="57"/>
        <end position="288"/>
    </location>
</feature>
<keyword evidence="5" id="KW-1185">Reference proteome</keyword>
<evidence type="ECO:0000256" key="1">
    <source>
        <dbReference type="ARBA" id="ARBA00022801"/>
    </source>
</evidence>
<reference evidence="4 5" key="1">
    <citation type="submission" date="2016-10" db="EMBL/GenBank/DDBJ databases">
        <authorList>
            <person name="de Groot N.N."/>
        </authorList>
    </citation>
    <scope>NUCLEOTIDE SEQUENCE [LARGE SCALE GENOMIC DNA]</scope>
    <source>
        <strain evidence="4 5">DSM 22187</strain>
    </source>
</reference>
<dbReference type="Gene3D" id="3.40.50.1110">
    <property type="entry name" value="SGNH hydrolase"/>
    <property type="match status" value="1"/>
</dbReference>
<accession>A0A1H6R9K9</accession>
<dbReference type="InterPro" id="IPR052940">
    <property type="entry name" value="Carb_Esterase_6"/>
</dbReference>